<accession>A0A8I2YHR9</accession>
<protein>
    <submittedName>
        <fullName evidence="1">Uncharacterized protein</fullName>
    </submittedName>
</protein>
<evidence type="ECO:0000313" key="1">
    <source>
        <dbReference type="EMBL" id="KAG6372002.1"/>
    </source>
</evidence>
<evidence type="ECO:0000313" key="2">
    <source>
        <dbReference type="Proteomes" id="UP000683000"/>
    </source>
</evidence>
<dbReference type="Proteomes" id="UP000683000">
    <property type="component" value="Unassembled WGS sequence"/>
</dbReference>
<dbReference type="EMBL" id="JAGFBS010000031">
    <property type="protein sequence ID" value="KAG6372002.1"/>
    <property type="molecule type" value="Genomic_DNA"/>
</dbReference>
<name>A0A8I2YHR9_9AGAM</name>
<comment type="caution">
    <text evidence="1">The sequence shown here is derived from an EMBL/GenBank/DDBJ whole genome shotgun (WGS) entry which is preliminary data.</text>
</comment>
<keyword evidence="2" id="KW-1185">Reference proteome</keyword>
<dbReference type="AlphaFoldDB" id="A0A8I2YHR9"/>
<gene>
    <name evidence="1" type="ORF">JVT61DRAFT_9021</name>
</gene>
<proteinExistence type="predicted"/>
<organism evidence="1 2">
    <name type="scientific">Boletus reticuloceps</name>
    <dbReference type="NCBI Taxonomy" id="495285"/>
    <lineage>
        <taxon>Eukaryota</taxon>
        <taxon>Fungi</taxon>
        <taxon>Dikarya</taxon>
        <taxon>Basidiomycota</taxon>
        <taxon>Agaricomycotina</taxon>
        <taxon>Agaricomycetes</taxon>
        <taxon>Agaricomycetidae</taxon>
        <taxon>Boletales</taxon>
        <taxon>Boletineae</taxon>
        <taxon>Boletaceae</taxon>
        <taxon>Boletoideae</taxon>
        <taxon>Boletus</taxon>
    </lineage>
</organism>
<sequence length="189" mass="21244">MLSDNLMDRRSIFSQVSNLAVFEPFISAIQQSLSHNGSSALSLPFITWPASCSLHHNSQAIHDWFELDKQIQSYLCAALIQTIGVPPRDFQVAILQYDHDVITGSARNLFLMDGMVALGNPKAKQSDQIIQGCIWQEHCAPWWCISLVFYSPHLNIFTTITTFAYSPIILWSAKDFNTAAVFTFGMGQR</sequence>
<reference evidence="1" key="1">
    <citation type="submission" date="2021-03" db="EMBL/GenBank/DDBJ databases">
        <title>Evolutionary innovations through gain and loss of genes in the ectomycorrhizal Boletales.</title>
        <authorList>
            <person name="Wu G."/>
            <person name="Miyauchi S."/>
            <person name="Morin E."/>
            <person name="Yang Z.-L."/>
            <person name="Xu J."/>
            <person name="Martin F.M."/>
        </authorList>
    </citation>
    <scope>NUCLEOTIDE SEQUENCE</scope>
    <source>
        <strain evidence="1">BR01</strain>
    </source>
</reference>
<dbReference type="OrthoDB" id="2616350at2759"/>